<feature type="signal peptide" evidence="3">
    <location>
        <begin position="1"/>
        <end position="20"/>
    </location>
</feature>
<dbReference type="OrthoDB" id="407355at2759"/>
<evidence type="ECO:0000313" key="5">
    <source>
        <dbReference type="EMBL" id="RKO85021.1"/>
    </source>
</evidence>
<dbReference type="SUPFAM" id="SSF88713">
    <property type="entry name" value="Glycoside hydrolase/deacetylase"/>
    <property type="match status" value="1"/>
</dbReference>
<dbReference type="AlphaFoldDB" id="A0A4P9VYZ7"/>
<sequence length="420" mass="43409">MNKTASVLVLAISSAASIAAQGNGPPLMPAAFPSSDETVEITGAFLQDPLVQTAWKHVQSVVPADILAIKVATYDPNNPAAPKYNDDVHKACYWPAVNGDGSACGGATANYPADITACPAPNTWGLTYDDGPTVNVVNGVNVGDTVEIRSHLNALGLKATLFIVGANAIQNPEQIVTSFNRGDQIAVHTWTHHPMTSMTNEQVVAELKYTEAFLYKTIKKVPTMWRPPYGDVDNRVRAIASALGYETVFWTTSPNRDSTDADQADNAGQSVADGIVKTIETWFQPGPGFIELEHDIDPFTSGIAVKALEAVQAQGANFPLKIMPVGTCVNKPFYRDGTSGPGANGSTGALATTTLAAANGTATAITITNSTATLTSTIGTANLAATATAGAAVSVSPLSSAAPISASTTSSVPATSATTS</sequence>
<gene>
    <name evidence="5" type="ORF">BDK51DRAFT_34912</name>
</gene>
<dbReference type="InterPro" id="IPR011330">
    <property type="entry name" value="Glyco_hydro/deAcase_b/a-brl"/>
</dbReference>
<dbReference type="GO" id="GO:0004099">
    <property type="term" value="F:chitin deacetylase activity"/>
    <property type="evidence" value="ECO:0007669"/>
    <property type="project" value="UniProtKB-ARBA"/>
</dbReference>
<dbReference type="PANTHER" id="PTHR10587">
    <property type="entry name" value="GLYCOSYL TRANSFERASE-RELATED"/>
    <property type="match status" value="1"/>
</dbReference>
<evidence type="ECO:0000256" key="2">
    <source>
        <dbReference type="ARBA" id="ARBA00022801"/>
    </source>
</evidence>
<organism evidence="5 6">
    <name type="scientific">Blyttiomyces helicus</name>
    <dbReference type="NCBI Taxonomy" id="388810"/>
    <lineage>
        <taxon>Eukaryota</taxon>
        <taxon>Fungi</taxon>
        <taxon>Fungi incertae sedis</taxon>
        <taxon>Chytridiomycota</taxon>
        <taxon>Chytridiomycota incertae sedis</taxon>
        <taxon>Chytridiomycetes</taxon>
        <taxon>Chytridiomycetes incertae sedis</taxon>
        <taxon>Blyttiomyces</taxon>
    </lineage>
</organism>
<dbReference type="GO" id="GO:0046872">
    <property type="term" value="F:metal ion binding"/>
    <property type="evidence" value="ECO:0007669"/>
    <property type="project" value="UniProtKB-KW"/>
</dbReference>
<keyword evidence="6" id="KW-1185">Reference proteome</keyword>
<evidence type="ECO:0000313" key="6">
    <source>
        <dbReference type="Proteomes" id="UP000269721"/>
    </source>
</evidence>
<dbReference type="PANTHER" id="PTHR10587:SF133">
    <property type="entry name" value="CHITIN DEACETYLASE 1-RELATED"/>
    <property type="match status" value="1"/>
</dbReference>
<reference evidence="6" key="1">
    <citation type="journal article" date="2018" name="Nat. Microbiol.">
        <title>Leveraging single-cell genomics to expand the fungal tree of life.</title>
        <authorList>
            <person name="Ahrendt S.R."/>
            <person name="Quandt C.A."/>
            <person name="Ciobanu D."/>
            <person name="Clum A."/>
            <person name="Salamov A."/>
            <person name="Andreopoulos B."/>
            <person name="Cheng J.F."/>
            <person name="Woyke T."/>
            <person name="Pelin A."/>
            <person name="Henrissat B."/>
            <person name="Reynolds N.K."/>
            <person name="Benny G.L."/>
            <person name="Smith M.E."/>
            <person name="James T.Y."/>
            <person name="Grigoriev I.V."/>
        </authorList>
    </citation>
    <scope>NUCLEOTIDE SEQUENCE [LARGE SCALE GENOMIC DNA]</scope>
</reference>
<dbReference type="Proteomes" id="UP000269721">
    <property type="component" value="Unassembled WGS sequence"/>
</dbReference>
<proteinExistence type="predicted"/>
<name>A0A4P9VYZ7_9FUNG</name>
<evidence type="ECO:0000256" key="3">
    <source>
        <dbReference type="SAM" id="SignalP"/>
    </source>
</evidence>
<feature type="domain" description="NodB homology" evidence="4">
    <location>
        <begin position="122"/>
        <end position="323"/>
    </location>
</feature>
<dbReference type="GO" id="GO:0005975">
    <property type="term" value="P:carbohydrate metabolic process"/>
    <property type="evidence" value="ECO:0007669"/>
    <property type="project" value="InterPro"/>
</dbReference>
<protein>
    <recommendedName>
        <fullName evidence="4">NodB homology domain-containing protein</fullName>
    </recommendedName>
</protein>
<dbReference type="InterPro" id="IPR002509">
    <property type="entry name" value="NODB_dom"/>
</dbReference>
<dbReference type="GO" id="GO:0009272">
    <property type="term" value="P:fungal-type cell wall biogenesis"/>
    <property type="evidence" value="ECO:0007669"/>
    <property type="project" value="UniProtKB-ARBA"/>
</dbReference>
<dbReference type="Pfam" id="PF01522">
    <property type="entry name" value="Polysacc_deac_1"/>
    <property type="match status" value="1"/>
</dbReference>
<dbReference type="PROSITE" id="PS51677">
    <property type="entry name" value="NODB"/>
    <property type="match status" value="1"/>
</dbReference>
<dbReference type="GO" id="GO:0016020">
    <property type="term" value="C:membrane"/>
    <property type="evidence" value="ECO:0007669"/>
    <property type="project" value="TreeGrafter"/>
</dbReference>
<dbReference type="InterPro" id="IPR050248">
    <property type="entry name" value="Polysacc_deacetylase_ArnD"/>
</dbReference>
<evidence type="ECO:0000256" key="1">
    <source>
        <dbReference type="ARBA" id="ARBA00022723"/>
    </source>
</evidence>
<feature type="chain" id="PRO_5020684228" description="NodB homology domain-containing protein" evidence="3">
    <location>
        <begin position="21"/>
        <end position="420"/>
    </location>
</feature>
<accession>A0A4P9VYZ7</accession>
<keyword evidence="1" id="KW-0479">Metal-binding</keyword>
<keyword evidence="3" id="KW-0732">Signal</keyword>
<dbReference type="Gene3D" id="3.20.20.370">
    <property type="entry name" value="Glycoside hydrolase/deacetylase"/>
    <property type="match status" value="1"/>
</dbReference>
<dbReference type="EMBL" id="KZ999489">
    <property type="protein sequence ID" value="RKO85021.1"/>
    <property type="molecule type" value="Genomic_DNA"/>
</dbReference>
<keyword evidence="2" id="KW-0378">Hydrolase</keyword>
<feature type="non-terminal residue" evidence="5">
    <location>
        <position position="420"/>
    </location>
</feature>
<evidence type="ECO:0000259" key="4">
    <source>
        <dbReference type="PROSITE" id="PS51677"/>
    </source>
</evidence>